<keyword evidence="2" id="KW-1185">Reference proteome</keyword>
<protein>
    <submittedName>
        <fullName evidence="1">Type II toxin-antitoxin system HicB family antitoxin</fullName>
    </submittedName>
</protein>
<organism evidence="1 2">
    <name type="scientific">Paenibacillus gansuensis</name>
    <dbReference type="NCBI Taxonomy" id="306542"/>
    <lineage>
        <taxon>Bacteria</taxon>
        <taxon>Bacillati</taxon>
        <taxon>Bacillota</taxon>
        <taxon>Bacilli</taxon>
        <taxon>Bacillales</taxon>
        <taxon>Paenibacillaceae</taxon>
        <taxon>Paenibacillus</taxon>
    </lineage>
</organism>
<dbReference type="SUPFAM" id="SSF143100">
    <property type="entry name" value="TTHA1013/TTHA0281-like"/>
    <property type="match status" value="1"/>
</dbReference>
<comment type="caution">
    <text evidence="1">The sequence shown here is derived from an EMBL/GenBank/DDBJ whole genome shotgun (WGS) entry which is preliminary data.</text>
</comment>
<accession>A0ABW5PH11</accession>
<evidence type="ECO:0000313" key="2">
    <source>
        <dbReference type="Proteomes" id="UP001597541"/>
    </source>
</evidence>
<reference evidence="2" key="1">
    <citation type="journal article" date="2019" name="Int. J. Syst. Evol. Microbiol.">
        <title>The Global Catalogue of Microorganisms (GCM) 10K type strain sequencing project: providing services to taxonomists for standard genome sequencing and annotation.</title>
        <authorList>
            <consortium name="The Broad Institute Genomics Platform"/>
            <consortium name="The Broad Institute Genome Sequencing Center for Infectious Disease"/>
            <person name="Wu L."/>
            <person name="Ma J."/>
        </authorList>
    </citation>
    <scope>NUCLEOTIDE SEQUENCE [LARGE SCALE GENOMIC DNA]</scope>
    <source>
        <strain evidence="2">KCTC 3950</strain>
    </source>
</reference>
<name>A0ABW5PH11_9BACL</name>
<sequence length="81" mass="8896">MNQTSLTFQVLIEEDKAQGDFIAYIPAIRLGARGDSLEEVRENAKDLLLMQIESGQKKGKGFPSDNTTTIDQITISVPSIV</sequence>
<dbReference type="InterPro" id="IPR035069">
    <property type="entry name" value="TTHA1013/TTHA0281-like"/>
</dbReference>
<dbReference type="RefSeq" id="WP_377605647.1">
    <property type="nucleotide sequence ID" value="NZ_JBHUME010000013.1"/>
</dbReference>
<proteinExistence type="predicted"/>
<dbReference type="Proteomes" id="UP001597541">
    <property type="component" value="Unassembled WGS sequence"/>
</dbReference>
<dbReference type="EMBL" id="JBHUME010000013">
    <property type="protein sequence ID" value="MFD2614610.1"/>
    <property type="molecule type" value="Genomic_DNA"/>
</dbReference>
<gene>
    <name evidence="1" type="ORF">ACFSUF_19550</name>
</gene>
<evidence type="ECO:0000313" key="1">
    <source>
        <dbReference type="EMBL" id="MFD2614610.1"/>
    </source>
</evidence>
<dbReference type="Gene3D" id="3.30.160.250">
    <property type="match status" value="1"/>
</dbReference>